<evidence type="ECO:0000313" key="3">
    <source>
        <dbReference type="Proteomes" id="UP000568106"/>
    </source>
</evidence>
<keyword evidence="1" id="KW-1133">Transmembrane helix</keyword>
<organism evidence="2 3">
    <name type="scientific">Tunturiibacter empetritectus</name>
    <dbReference type="NCBI Taxonomy" id="3069691"/>
    <lineage>
        <taxon>Bacteria</taxon>
        <taxon>Pseudomonadati</taxon>
        <taxon>Acidobacteriota</taxon>
        <taxon>Terriglobia</taxon>
        <taxon>Terriglobales</taxon>
        <taxon>Acidobacteriaceae</taxon>
        <taxon>Tunturiibacter</taxon>
    </lineage>
</organism>
<proteinExistence type="predicted"/>
<keyword evidence="3" id="KW-1185">Reference proteome</keyword>
<feature type="transmembrane region" description="Helical" evidence="1">
    <location>
        <begin position="59"/>
        <end position="84"/>
    </location>
</feature>
<protein>
    <submittedName>
        <fullName evidence="2">Uncharacterized protein</fullName>
    </submittedName>
</protein>
<gene>
    <name evidence="2" type="ORF">HDF09_002289</name>
</gene>
<feature type="transmembrane region" description="Helical" evidence="1">
    <location>
        <begin position="96"/>
        <end position="120"/>
    </location>
</feature>
<keyword evidence="1" id="KW-0472">Membrane</keyword>
<name>A0A7W8MS88_9BACT</name>
<evidence type="ECO:0000313" key="2">
    <source>
        <dbReference type="EMBL" id="MBB5317620.1"/>
    </source>
</evidence>
<accession>A0A7W8MS88</accession>
<dbReference type="EMBL" id="JACHDY010000002">
    <property type="protein sequence ID" value="MBB5317620.1"/>
    <property type="molecule type" value="Genomic_DNA"/>
</dbReference>
<feature type="transmembrane region" description="Helical" evidence="1">
    <location>
        <begin position="12"/>
        <end position="39"/>
    </location>
</feature>
<reference evidence="2" key="1">
    <citation type="submission" date="2020-08" db="EMBL/GenBank/DDBJ databases">
        <title>Genomic Encyclopedia of Type Strains, Phase IV (KMG-V): Genome sequencing to study the core and pangenomes of soil and plant-associated prokaryotes.</title>
        <authorList>
            <person name="Whitman W."/>
        </authorList>
    </citation>
    <scope>NUCLEOTIDE SEQUENCE [LARGE SCALE GENOMIC DNA]</scope>
    <source>
        <strain evidence="2">M8UP27</strain>
    </source>
</reference>
<evidence type="ECO:0000256" key="1">
    <source>
        <dbReference type="SAM" id="Phobius"/>
    </source>
</evidence>
<keyword evidence="1" id="KW-0812">Transmembrane</keyword>
<dbReference type="AlphaFoldDB" id="A0A7W8MS88"/>
<dbReference type="Proteomes" id="UP000568106">
    <property type="component" value="Unassembled WGS sequence"/>
</dbReference>
<comment type="caution">
    <text evidence="2">The sequence shown here is derived from an EMBL/GenBank/DDBJ whole genome shotgun (WGS) entry which is preliminary data.</text>
</comment>
<sequence>MAVPRVQRNLQTLGVLWVVFGAYRIIGGLMGMFFLRAFAFRNFGGFDWPFNNHAGLEHSWMGALFPLIAAYTVVMAALAVLVGYSLLTRRPWGRTFAIVVGILTLLKPLFGTALGIYTLWVLAPGASGLEYDAIADRS</sequence>